<dbReference type="AlphaFoldDB" id="A0A1G8QP36"/>
<accession>A0A1G8QP36</accession>
<dbReference type="STRING" id="29435.SAMN05216588_1383"/>
<dbReference type="EMBL" id="FNDG01000038">
    <property type="protein sequence ID" value="SDJ05870.1"/>
    <property type="molecule type" value="Genomic_DNA"/>
</dbReference>
<dbReference type="Proteomes" id="UP000198606">
    <property type="component" value="Unassembled WGS sequence"/>
</dbReference>
<sequence length="30" mass="3550">MLMIFQLYGLLRVTEIATLLMKGEENRPLR</sequence>
<reference evidence="1 2" key="1">
    <citation type="submission" date="2016-10" db="EMBL/GenBank/DDBJ databases">
        <authorList>
            <person name="de Groot N.N."/>
        </authorList>
    </citation>
    <scope>NUCLEOTIDE SEQUENCE [LARGE SCALE GENOMIC DNA]</scope>
    <source>
        <strain evidence="1 2">LMG 18387</strain>
    </source>
</reference>
<gene>
    <name evidence="1" type="ORF">SAMN05216588_1383</name>
</gene>
<proteinExistence type="predicted"/>
<evidence type="ECO:0000313" key="2">
    <source>
        <dbReference type="Proteomes" id="UP000198606"/>
    </source>
</evidence>
<organism evidence="1 2">
    <name type="scientific">Phytopseudomonas flavescens</name>
    <dbReference type="NCBI Taxonomy" id="29435"/>
    <lineage>
        <taxon>Bacteria</taxon>
        <taxon>Pseudomonadati</taxon>
        <taxon>Pseudomonadota</taxon>
        <taxon>Gammaproteobacteria</taxon>
        <taxon>Pseudomonadales</taxon>
        <taxon>Pseudomonadaceae</taxon>
        <taxon>Phytopseudomonas</taxon>
    </lineage>
</organism>
<protein>
    <submittedName>
        <fullName evidence="1">Uncharacterized protein</fullName>
    </submittedName>
</protein>
<name>A0A1G8QP36_9GAMM</name>
<evidence type="ECO:0000313" key="1">
    <source>
        <dbReference type="EMBL" id="SDJ05870.1"/>
    </source>
</evidence>